<evidence type="ECO:0000313" key="4">
    <source>
        <dbReference type="EMBL" id="RHZ24908.1"/>
    </source>
</evidence>
<evidence type="ECO:0000259" key="1">
    <source>
        <dbReference type="PROSITE" id="PS51725"/>
    </source>
</evidence>
<evidence type="ECO:0000313" key="9">
    <source>
        <dbReference type="Proteomes" id="UP000286510"/>
    </source>
</evidence>
<gene>
    <name evidence="3" type="ORF">DYB26_007599</name>
    <name evidence="5" type="ORF">DYB28_004696</name>
    <name evidence="2" type="ORF">DYB31_000925</name>
    <name evidence="4" type="ORF">DYB37_002667</name>
</gene>
<protein>
    <recommendedName>
        <fullName evidence="1">ABM domain-containing protein</fullName>
    </recommendedName>
</protein>
<dbReference type="Proteomes" id="UP000266196">
    <property type="component" value="Unassembled WGS sequence"/>
</dbReference>
<evidence type="ECO:0000313" key="7">
    <source>
        <dbReference type="Proteomes" id="UP000275652"/>
    </source>
</evidence>
<dbReference type="Pfam" id="PF03992">
    <property type="entry name" value="ABM"/>
    <property type="match status" value="1"/>
</dbReference>
<organism evidence="2 6">
    <name type="scientific">Aphanomyces astaci</name>
    <name type="common">Crayfish plague agent</name>
    <dbReference type="NCBI Taxonomy" id="112090"/>
    <lineage>
        <taxon>Eukaryota</taxon>
        <taxon>Sar</taxon>
        <taxon>Stramenopiles</taxon>
        <taxon>Oomycota</taxon>
        <taxon>Saprolegniomycetes</taxon>
        <taxon>Saprolegniales</taxon>
        <taxon>Verrucalvaceae</taxon>
        <taxon>Aphanomyces</taxon>
    </lineage>
</organism>
<reference evidence="5 7" key="1">
    <citation type="journal article" date="2018" name="J. Invertebr. Pathol.">
        <title>New genotyping method for the causative agent of crayfish plague (Aphanomyces astaci) based on whole genome data.</title>
        <authorList>
            <person name="Minardi D."/>
            <person name="Studholme D.J."/>
            <person name="van der Giezen M."/>
            <person name="Pretto T."/>
            <person name="Oidtmann B."/>
        </authorList>
    </citation>
    <scope>NUCLEOTIDE SEQUENCE [LARGE SCALE GENOMIC DNA]</scope>
    <source>
        <strain evidence="5 7">KB13</strain>
    </source>
</reference>
<proteinExistence type="predicted"/>
<dbReference type="EMBL" id="QUTF01014352">
    <property type="protein sequence ID" value="RHZ13420.1"/>
    <property type="molecule type" value="Genomic_DNA"/>
</dbReference>
<dbReference type="InterPro" id="IPR011008">
    <property type="entry name" value="Dimeric_a/b-barrel"/>
</dbReference>
<accession>A0A397EXW3</accession>
<comment type="caution">
    <text evidence="2">The sequence shown here is derived from an EMBL/GenBank/DDBJ whole genome shotgun (WGS) entry which is preliminary data.</text>
</comment>
<dbReference type="Proteomes" id="UP000286510">
    <property type="component" value="Unassembled WGS sequence"/>
</dbReference>
<name>A0A397EXW3_APHAT</name>
<reference evidence="6 8" key="2">
    <citation type="submission" date="2018-08" db="EMBL/GenBank/DDBJ databases">
        <title>Aphanomyces genome sequencing and annotation.</title>
        <authorList>
            <person name="Minardi D."/>
            <person name="Oidtmann B."/>
            <person name="Van Der Giezen M."/>
            <person name="Studholme D.J."/>
        </authorList>
    </citation>
    <scope>NUCLEOTIDE SEQUENCE [LARGE SCALE GENOMIC DNA]</scope>
    <source>
        <strain evidence="2 6">197901</strain>
        <strain evidence="4 8">Da</strain>
        <strain evidence="3 9">FDL457</strain>
    </source>
</reference>
<dbReference type="VEuPathDB" id="FungiDB:H257_02334"/>
<dbReference type="PROSITE" id="PS51725">
    <property type="entry name" value="ABM"/>
    <property type="match status" value="1"/>
</dbReference>
<dbReference type="EMBL" id="QUTE01013401">
    <property type="protein sequence ID" value="RHZ04618.1"/>
    <property type="molecule type" value="Genomic_DNA"/>
</dbReference>
<evidence type="ECO:0000313" key="2">
    <source>
        <dbReference type="EMBL" id="RHZ04618.1"/>
    </source>
</evidence>
<evidence type="ECO:0000313" key="3">
    <source>
        <dbReference type="EMBL" id="RHZ13420.1"/>
    </source>
</evidence>
<dbReference type="Gene3D" id="3.30.70.100">
    <property type="match status" value="1"/>
</dbReference>
<dbReference type="InterPro" id="IPR007138">
    <property type="entry name" value="ABM_dom"/>
</dbReference>
<dbReference type="EMBL" id="QUTH01002624">
    <property type="protein sequence ID" value="RHZ24908.1"/>
    <property type="molecule type" value="Genomic_DNA"/>
</dbReference>
<dbReference type="SUPFAM" id="SSF54909">
    <property type="entry name" value="Dimeric alpha+beta barrel"/>
    <property type="match status" value="1"/>
</dbReference>
<feature type="domain" description="ABM" evidence="1">
    <location>
        <begin position="58"/>
        <end position="148"/>
    </location>
</feature>
<evidence type="ECO:0000313" key="5">
    <source>
        <dbReference type="EMBL" id="RLO07999.1"/>
    </source>
</evidence>
<dbReference type="EMBL" id="QUTI01022458">
    <property type="protein sequence ID" value="RLO07999.1"/>
    <property type="molecule type" value="Genomic_DNA"/>
</dbReference>
<sequence>MQGLVRTIHWTTGTPHGFVEWTQPYPMYNSCGRKGAWEKAQTTATPRAIFEFDMSGPIRVLTERVMSRGFEPTVTRLLDQMQSVVRKQPGFISVETWGDIQDHHNHVTLSQWRTQHEYKAWEESVEYKTLRASLVEVLDTPTERTRIFQSPKDEMFLL</sequence>
<dbReference type="Proteomes" id="UP000285430">
    <property type="component" value="Unassembled WGS sequence"/>
</dbReference>
<dbReference type="Proteomes" id="UP000275652">
    <property type="component" value="Unassembled WGS sequence"/>
</dbReference>
<evidence type="ECO:0000313" key="6">
    <source>
        <dbReference type="Proteomes" id="UP000266196"/>
    </source>
</evidence>
<dbReference type="AlphaFoldDB" id="A0A397EXW3"/>
<evidence type="ECO:0000313" key="8">
    <source>
        <dbReference type="Proteomes" id="UP000285430"/>
    </source>
</evidence>